<feature type="region of interest" description="Disordered" evidence="1">
    <location>
        <begin position="210"/>
        <end position="232"/>
    </location>
</feature>
<dbReference type="EMBL" id="FYEX01000001">
    <property type="protein sequence ID" value="SNC61827.1"/>
    <property type="molecule type" value="Genomic_DNA"/>
</dbReference>
<evidence type="ECO:0000256" key="1">
    <source>
        <dbReference type="SAM" id="MobiDB-lite"/>
    </source>
</evidence>
<dbReference type="Proteomes" id="UP000197215">
    <property type="component" value="Unassembled WGS sequence"/>
</dbReference>
<name>A0A212T6Z3_9BURK</name>
<organism evidence="2 3">
    <name type="scientific">Polynucleobacter victoriensis</name>
    <dbReference type="NCBI Taxonomy" id="2049319"/>
    <lineage>
        <taxon>Bacteria</taxon>
        <taxon>Pseudomonadati</taxon>
        <taxon>Pseudomonadota</taxon>
        <taxon>Betaproteobacteria</taxon>
        <taxon>Burkholderiales</taxon>
        <taxon>Burkholderiaceae</taxon>
        <taxon>Polynucleobacter</taxon>
    </lineage>
</organism>
<proteinExistence type="predicted"/>
<sequence length="289" mass="32093">MPPDMTFALEPDGGVKSLRFCLRRIVSGTIVTRCVPSMICRAAPPLQCAHCTTLDCLDMPRSSCHHLLCILFGFFHIGVRHDAWVKPDPTIFTPVDVQATVPEVHAFDEQLRNALLLCREQLLPDIGNPAHRHHHLVLLKICGSNVLSYFDNLDGRGFQIARFLGFVQNPPKICQNSLMRNLFISIILVLVGLQTSFAAVASYCEHEQVSSTHPGHHQHEHQKAPEKSDSGKSTDADCGVCHLAHNPFFPNSSDFVVVQQDFTFALVGKQSLSSPILPQPDKPNWTHLA</sequence>
<feature type="compositionally biased region" description="Basic and acidic residues" evidence="1">
    <location>
        <begin position="221"/>
        <end position="232"/>
    </location>
</feature>
<evidence type="ECO:0000313" key="3">
    <source>
        <dbReference type="Proteomes" id="UP000197215"/>
    </source>
</evidence>
<dbReference type="AlphaFoldDB" id="A0A212T6Z3"/>
<protein>
    <recommendedName>
        <fullName evidence="4">DUF2946 domain-containing protein</fullName>
    </recommendedName>
</protein>
<evidence type="ECO:0000313" key="2">
    <source>
        <dbReference type="EMBL" id="SNC61827.1"/>
    </source>
</evidence>
<gene>
    <name evidence="2" type="ORF">SAMN06295916_0554</name>
</gene>
<evidence type="ECO:0008006" key="4">
    <source>
        <dbReference type="Google" id="ProtNLM"/>
    </source>
</evidence>
<accession>A0A212T6Z3</accession>
<reference evidence="2 3" key="1">
    <citation type="submission" date="2017-06" db="EMBL/GenBank/DDBJ databases">
        <authorList>
            <person name="Kim H.J."/>
            <person name="Triplett B.A."/>
        </authorList>
    </citation>
    <scope>NUCLEOTIDE SEQUENCE [LARGE SCALE GENOMIC DNA]</scope>
    <source>
        <strain evidence="2 3">MWH-VicM1</strain>
    </source>
</reference>
<keyword evidence="3" id="KW-1185">Reference proteome</keyword>